<evidence type="ECO:0000313" key="4">
    <source>
        <dbReference type="Proteomes" id="UP000702954"/>
    </source>
</evidence>
<comment type="caution">
    <text evidence="2">The sequence shown here is derived from an EMBL/GenBank/DDBJ whole genome shotgun (WGS) entry which is preliminary data.</text>
</comment>
<dbReference type="Proteomes" id="UP000294613">
    <property type="component" value="Unassembled WGS sequence"/>
</dbReference>
<name>A0A4R3JJN2_9FIRM</name>
<proteinExistence type="predicted"/>
<dbReference type="AlphaFoldDB" id="A0A4R3JJN2"/>
<dbReference type="Proteomes" id="UP000702954">
    <property type="component" value="Unassembled WGS sequence"/>
</dbReference>
<dbReference type="EMBL" id="BHEO01000008">
    <property type="protein sequence ID" value="GBU06598.1"/>
    <property type="molecule type" value="Genomic_DNA"/>
</dbReference>
<gene>
    <name evidence="2" type="ORF">EDD74_12216</name>
    <name evidence="1" type="ORF">FAEUMB_31390</name>
</gene>
<reference evidence="2 3" key="2">
    <citation type="submission" date="2019-03" db="EMBL/GenBank/DDBJ databases">
        <title>Genomic Encyclopedia of Type Strains, Phase IV (KMG-IV): sequencing the most valuable type-strain genomes for metagenomic binning, comparative biology and taxonomic classification.</title>
        <authorList>
            <person name="Goeker M."/>
        </authorList>
    </citation>
    <scope>NUCLEOTIDE SEQUENCE [LARGE SCALE GENOMIC DNA]</scope>
    <source>
        <strain evidence="2 3">DSM 103426</strain>
    </source>
</reference>
<protein>
    <submittedName>
        <fullName evidence="2">Uncharacterized protein</fullName>
    </submittedName>
</protein>
<keyword evidence="4" id="KW-1185">Reference proteome</keyword>
<sequence length="66" mass="7202">MHKVEINELGVCLDGKPLESVKSYSLAQKETENVANLLLELDVTILSNARNTGFSNGGKEDKAKIQ</sequence>
<evidence type="ECO:0000313" key="2">
    <source>
        <dbReference type="EMBL" id="TCS65523.1"/>
    </source>
</evidence>
<organism evidence="2 3">
    <name type="scientific">Faecalimonas umbilicata</name>
    <dbReference type="NCBI Taxonomy" id="1912855"/>
    <lineage>
        <taxon>Bacteria</taxon>
        <taxon>Bacillati</taxon>
        <taxon>Bacillota</taxon>
        <taxon>Clostridia</taxon>
        <taxon>Lachnospirales</taxon>
        <taxon>Lachnospiraceae</taxon>
        <taxon>Faecalimonas</taxon>
    </lineage>
</organism>
<evidence type="ECO:0000313" key="3">
    <source>
        <dbReference type="Proteomes" id="UP000294613"/>
    </source>
</evidence>
<dbReference type="EMBL" id="SLZV01000022">
    <property type="protein sequence ID" value="TCS65523.1"/>
    <property type="molecule type" value="Genomic_DNA"/>
</dbReference>
<reference evidence="1 4" key="1">
    <citation type="journal article" date="2018" name="Int. J. Syst. Evol. Microbiol.">
        <title>Draft Genome Sequence of Faecalimonas umbilicata JCM 30896T, an Acetate-Producing Bacterium Isolated from Human Feces.</title>
        <authorList>
            <person name="Sakamoto M."/>
            <person name="Ikeyama N."/>
            <person name="Yuki M."/>
            <person name="Ohkuma M."/>
        </authorList>
    </citation>
    <scope>NUCLEOTIDE SEQUENCE [LARGE SCALE GENOMIC DNA]</scope>
    <source>
        <strain evidence="1 4">EGH7</strain>
    </source>
</reference>
<dbReference type="RefSeq" id="WP_165851630.1">
    <property type="nucleotide sequence ID" value="NZ_BHEO01000008.1"/>
</dbReference>
<accession>A0A4R3JJN2</accession>
<evidence type="ECO:0000313" key="1">
    <source>
        <dbReference type="EMBL" id="GBU06598.1"/>
    </source>
</evidence>